<dbReference type="EMBL" id="JBHUDP010000001">
    <property type="protein sequence ID" value="MFD1684849.1"/>
    <property type="molecule type" value="Genomic_DNA"/>
</dbReference>
<dbReference type="PRINTS" id="PR00368">
    <property type="entry name" value="FADPNR"/>
</dbReference>
<dbReference type="InterPro" id="IPR036188">
    <property type="entry name" value="FAD/NAD-bd_sf"/>
</dbReference>
<accession>A0ABD6DU65</accession>
<organism evidence="2 3">
    <name type="scientific">Halobellus litoreus</name>
    <dbReference type="NCBI Taxonomy" id="755310"/>
    <lineage>
        <taxon>Archaea</taxon>
        <taxon>Methanobacteriati</taxon>
        <taxon>Methanobacteriota</taxon>
        <taxon>Stenosarchaea group</taxon>
        <taxon>Halobacteria</taxon>
        <taxon>Halobacteriales</taxon>
        <taxon>Haloferacaceae</taxon>
        <taxon>Halobellus</taxon>
    </lineage>
</organism>
<dbReference type="AlphaFoldDB" id="A0ABD6DU65"/>
<protein>
    <submittedName>
        <fullName evidence="2">Flavin-containing monooxygenase</fullName>
        <ecNumber evidence="2">1.14.13.-</ecNumber>
    </submittedName>
</protein>
<comment type="caution">
    <text evidence="2">The sequence shown here is derived from an EMBL/GenBank/DDBJ whole genome shotgun (WGS) entry which is preliminary data.</text>
</comment>
<dbReference type="SUPFAM" id="SSF51905">
    <property type="entry name" value="FAD/NAD(P)-binding domain"/>
    <property type="match status" value="1"/>
</dbReference>
<evidence type="ECO:0000313" key="2">
    <source>
        <dbReference type="EMBL" id="MFD1684849.1"/>
    </source>
</evidence>
<dbReference type="Pfam" id="PF13738">
    <property type="entry name" value="Pyr_redox_3"/>
    <property type="match status" value="1"/>
</dbReference>
<dbReference type="EC" id="1.14.13.-" evidence="2"/>
<keyword evidence="3" id="KW-1185">Reference proteome</keyword>
<keyword evidence="1 2" id="KW-0560">Oxidoreductase</keyword>
<name>A0ABD6DU65_9EURY</name>
<keyword evidence="2" id="KW-0503">Monooxygenase</keyword>
<reference evidence="2 3" key="1">
    <citation type="journal article" date="2019" name="Int. J. Syst. Evol. Microbiol.">
        <title>The Global Catalogue of Microorganisms (GCM) 10K type strain sequencing project: providing services to taxonomists for standard genome sequencing and annotation.</title>
        <authorList>
            <consortium name="The Broad Institute Genomics Platform"/>
            <consortium name="The Broad Institute Genome Sequencing Center for Infectious Disease"/>
            <person name="Wu L."/>
            <person name="Ma J."/>
        </authorList>
    </citation>
    <scope>NUCLEOTIDE SEQUENCE [LARGE SCALE GENOMIC DNA]</scope>
    <source>
        <strain evidence="2 3">CGMCC 1.10387</strain>
    </source>
</reference>
<evidence type="ECO:0000313" key="3">
    <source>
        <dbReference type="Proteomes" id="UP001597092"/>
    </source>
</evidence>
<gene>
    <name evidence="2" type="ORF">ACFSAS_04400</name>
</gene>
<dbReference type="GO" id="GO:0004497">
    <property type="term" value="F:monooxygenase activity"/>
    <property type="evidence" value="ECO:0007669"/>
    <property type="project" value="UniProtKB-KW"/>
</dbReference>
<evidence type="ECO:0000256" key="1">
    <source>
        <dbReference type="ARBA" id="ARBA00023002"/>
    </source>
</evidence>
<dbReference type="PRINTS" id="PR00411">
    <property type="entry name" value="PNDRDTASEI"/>
</dbReference>
<dbReference type="InterPro" id="IPR050982">
    <property type="entry name" value="Auxin_biosynth/cation_transpt"/>
</dbReference>
<dbReference type="RefSeq" id="WP_256307680.1">
    <property type="nucleotide sequence ID" value="NZ_JANHAW010000002.1"/>
</dbReference>
<dbReference type="PANTHER" id="PTHR43539:SF78">
    <property type="entry name" value="FLAVIN-CONTAINING MONOOXYGENASE"/>
    <property type="match status" value="1"/>
</dbReference>
<dbReference type="Gene3D" id="3.50.50.60">
    <property type="entry name" value="FAD/NAD(P)-binding domain"/>
    <property type="match status" value="2"/>
</dbReference>
<sequence length="415" mass="45350">MTEHRDVVVIGAGQAGLATSYYLTEAGCDHVVLERDRVGERWCSERWDSFTLVTPNVMSRLPGFPSDGDDSDGYLTRDEVVEYLEAYVDRFDPPLRTGVEVLAVRQHDAGHTVETADTTYGTTNVVVATGPFQRPRIPEFGADFPSSVRQLHTSEYRNPDKLDPGGVLVVGSGQSGTQIAVELHESRRDVSLSVGKAAKAPRRYRGKDIVWWMVALGGLDAVVDGLDSPADRFGPNPYVSGKDGGQEIDLLDLAADGMTLLGRGEGVEDGRLVVAGDLEENLRNASRFYAGILGQIDDLIETEEIDALDPRFVSRDPEAISVESVRELDLKAANVRTVIWATGFQFDFNWVEPTTFDEYGYPGHDRGVTDSPGLCFLRLPWLPTAGSSLLFGVGGDAKYVTDHILSRLEQATPSI</sequence>
<proteinExistence type="predicted"/>
<dbReference type="PANTHER" id="PTHR43539">
    <property type="entry name" value="FLAVIN-BINDING MONOOXYGENASE-LIKE PROTEIN (AFU_ORTHOLOGUE AFUA_4G09220)"/>
    <property type="match status" value="1"/>
</dbReference>
<dbReference type="Proteomes" id="UP001597092">
    <property type="component" value="Unassembled WGS sequence"/>
</dbReference>